<gene>
    <name evidence="1" type="ORF">HK100_006897</name>
</gene>
<dbReference type="AlphaFoldDB" id="A0AAD5SVM3"/>
<organism evidence="1 2">
    <name type="scientific">Physocladia obscura</name>
    <dbReference type="NCBI Taxonomy" id="109957"/>
    <lineage>
        <taxon>Eukaryota</taxon>
        <taxon>Fungi</taxon>
        <taxon>Fungi incertae sedis</taxon>
        <taxon>Chytridiomycota</taxon>
        <taxon>Chytridiomycota incertae sedis</taxon>
        <taxon>Chytridiomycetes</taxon>
        <taxon>Chytridiales</taxon>
        <taxon>Chytriomycetaceae</taxon>
        <taxon>Physocladia</taxon>
    </lineage>
</organism>
<dbReference type="EMBL" id="JADGJH010003215">
    <property type="protein sequence ID" value="KAJ3092634.1"/>
    <property type="molecule type" value="Genomic_DNA"/>
</dbReference>
<comment type="caution">
    <text evidence="1">The sequence shown here is derived from an EMBL/GenBank/DDBJ whole genome shotgun (WGS) entry which is preliminary data.</text>
</comment>
<keyword evidence="2" id="KW-1185">Reference proteome</keyword>
<reference evidence="1" key="1">
    <citation type="submission" date="2020-05" db="EMBL/GenBank/DDBJ databases">
        <title>Phylogenomic resolution of chytrid fungi.</title>
        <authorList>
            <person name="Stajich J.E."/>
            <person name="Amses K."/>
            <person name="Simmons R."/>
            <person name="Seto K."/>
            <person name="Myers J."/>
            <person name="Bonds A."/>
            <person name="Quandt C.A."/>
            <person name="Barry K."/>
            <person name="Liu P."/>
            <person name="Grigoriev I."/>
            <person name="Longcore J.E."/>
            <person name="James T.Y."/>
        </authorList>
    </citation>
    <scope>NUCLEOTIDE SEQUENCE</scope>
    <source>
        <strain evidence="1">JEL0513</strain>
    </source>
</reference>
<dbReference type="Proteomes" id="UP001211907">
    <property type="component" value="Unassembled WGS sequence"/>
</dbReference>
<feature type="non-terminal residue" evidence="1">
    <location>
        <position position="93"/>
    </location>
</feature>
<proteinExistence type="predicted"/>
<accession>A0AAD5SVM3</accession>
<protein>
    <submittedName>
        <fullName evidence="1">Uncharacterized protein</fullName>
    </submittedName>
</protein>
<sequence length="93" mass="10312">MQEAVGVVNSIVSLCVQDFIGQQASGLLAFTISLTRLSEFTMILLEKAKKKPLCLDEVTTNLLAKWGGTEMIVYVQWYGNSIDKNETLKKATK</sequence>
<evidence type="ECO:0000313" key="1">
    <source>
        <dbReference type="EMBL" id="KAJ3092634.1"/>
    </source>
</evidence>
<evidence type="ECO:0000313" key="2">
    <source>
        <dbReference type="Proteomes" id="UP001211907"/>
    </source>
</evidence>
<name>A0AAD5SVM3_9FUNG</name>